<dbReference type="GO" id="GO:0019748">
    <property type="term" value="P:secondary metabolic process"/>
    <property type="evidence" value="ECO:0007669"/>
    <property type="project" value="InterPro"/>
</dbReference>
<dbReference type="SUPFAM" id="SSF56112">
    <property type="entry name" value="Protein kinase-like (PK-like)"/>
    <property type="match status" value="1"/>
</dbReference>
<protein>
    <submittedName>
        <fullName evidence="1">Aminoglycoside phosphotransferase family protein</fullName>
    </submittedName>
</protein>
<reference evidence="1" key="1">
    <citation type="submission" date="2024-06" db="EMBL/GenBank/DDBJ databases">
        <title>Draft Genome Sequence of Deinococcus sonorensis Type Strain KR-87, a Biofilm Producing Representative of the Genus Deinococcus.</title>
        <authorList>
            <person name="Boren L.S."/>
            <person name="Grosso R.A."/>
            <person name="Hugenberg-Cox A.N."/>
            <person name="Hill J.T.E."/>
            <person name="Albert C.M."/>
            <person name="Tuohy J.M."/>
        </authorList>
    </citation>
    <scope>NUCLEOTIDE SEQUENCE</scope>
    <source>
        <strain evidence="1">KR-87</strain>
    </source>
</reference>
<dbReference type="InterPro" id="IPR011009">
    <property type="entry name" value="Kinase-like_dom_sf"/>
</dbReference>
<dbReference type="EMBL" id="CP158299">
    <property type="protein sequence ID" value="XBV85574.1"/>
    <property type="molecule type" value="Genomic_DNA"/>
</dbReference>
<dbReference type="InterPro" id="IPR006748">
    <property type="entry name" value="NH2Glyco/OHUrea_AB-resist_kin"/>
</dbReference>
<dbReference type="GO" id="GO:0016773">
    <property type="term" value="F:phosphotransferase activity, alcohol group as acceptor"/>
    <property type="evidence" value="ECO:0007669"/>
    <property type="project" value="InterPro"/>
</dbReference>
<dbReference type="RefSeq" id="WP_350243611.1">
    <property type="nucleotide sequence ID" value="NZ_CP158299.1"/>
</dbReference>
<accession>A0AAU7UBY2</accession>
<dbReference type="Gene3D" id="3.90.1200.10">
    <property type="match status" value="1"/>
</dbReference>
<name>A0AAU7UBY2_9DEIO</name>
<proteinExistence type="predicted"/>
<dbReference type="KEGG" id="dsc:ABOD76_19430"/>
<evidence type="ECO:0000313" key="1">
    <source>
        <dbReference type="EMBL" id="XBV85574.1"/>
    </source>
</evidence>
<gene>
    <name evidence="1" type="ORF">ABOD76_19430</name>
</gene>
<organism evidence="1">
    <name type="scientific">Deinococcus sonorensis KR-87</name>
    <dbReference type="NCBI Taxonomy" id="694439"/>
    <lineage>
        <taxon>Bacteria</taxon>
        <taxon>Thermotogati</taxon>
        <taxon>Deinococcota</taxon>
        <taxon>Deinococci</taxon>
        <taxon>Deinococcales</taxon>
        <taxon>Deinococcaceae</taxon>
        <taxon>Deinococcus</taxon>
    </lineage>
</organism>
<dbReference type="AlphaFoldDB" id="A0AAU7UBY2"/>
<dbReference type="Pfam" id="PF04655">
    <property type="entry name" value="APH_6_hur"/>
    <property type="match status" value="1"/>
</dbReference>
<sequence length="295" mass="32349">MISLPASFLEVVRQLNGEAGLRWAASLPQQVAHLCEQWGLQVTDPAIHGAMSLVVPVQREQQPCVLKLSWLRQWHEQEVAALRAWNGRGAVLLLDDNPECSATLLERLDAGRTLMTLSVAHALEVAAQLIARLTVPAPAAVGSLDQWAEQFASDATRARWQATGQPCSVDVLSKVQHLAADLGPSSGRQLVHRDLWYGNVLAGHREPWLAIDPMVVAGAPEFGLAQLLWTRLDDIEAAGGVAWALQRLCAVAELDPALARAWTLVRCVDYWLWGLEVGLTLDPARCRRIVEVLQD</sequence>